<dbReference type="RefSeq" id="WP_074973020.1">
    <property type="nucleotide sequence ID" value="NZ_FPBZ01000002.1"/>
</dbReference>
<reference evidence="10" key="1">
    <citation type="submission" date="2016-10" db="EMBL/GenBank/DDBJ databases">
        <authorList>
            <person name="Varghese N."/>
            <person name="Submissions S."/>
        </authorList>
    </citation>
    <scope>NUCLEOTIDE SEQUENCE [LARGE SCALE GENOMIC DNA]</scope>
    <source>
        <strain evidence="10">Nl14</strain>
    </source>
</reference>
<accession>A0A1I7FS85</accession>
<evidence type="ECO:0000256" key="6">
    <source>
        <dbReference type="ARBA" id="ARBA00022747"/>
    </source>
</evidence>
<comment type="catalytic activity">
    <reaction evidence="7">
        <text>a 2'-deoxyadenosine in DNA + S-adenosyl-L-methionine = an N(6)-methyl-2'-deoxyadenosine in DNA + S-adenosyl-L-homocysteine + H(+)</text>
        <dbReference type="Rhea" id="RHEA:15197"/>
        <dbReference type="Rhea" id="RHEA-COMP:12418"/>
        <dbReference type="Rhea" id="RHEA-COMP:12419"/>
        <dbReference type="ChEBI" id="CHEBI:15378"/>
        <dbReference type="ChEBI" id="CHEBI:57856"/>
        <dbReference type="ChEBI" id="CHEBI:59789"/>
        <dbReference type="ChEBI" id="CHEBI:90615"/>
        <dbReference type="ChEBI" id="CHEBI:90616"/>
        <dbReference type="EC" id="2.1.1.72"/>
    </reaction>
</comment>
<dbReference type="GO" id="GO:0008170">
    <property type="term" value="F:N-methyltransferase activity"/>
    <property type="evidence" value="ECO:0007669"/>
    <property type="project" value="InterPro"/>
</dbReference>
<evidence type="ECO:0000313" key="10">
    <source>
        <dbReference type="Proteomes" id="UP000182649"/>
    </source>
</evidence>
<dbReference type="Gene3D" id="3.40.50.150">
    <property type="entry name" value="Vaccinia Virus protein VP39"/>
    <property type="match status" value="1"/>
</dbReference>
<dbReference type="GO" id="GO:0003677">
    <property type="term" value="F:DNA binding"/>
    <property type="evidence" value="ECO:0007669"/>
    <property type="project" value="InterPro"/>
</dbReference>
<dbReference type="GO" id="GO:0009307">
    <property type="term" value="P:DNA restriction-modification system"/>
    <property type="evidence" value="ECO:0007669"/>
    <property type="project" value="UniProtKB-KW"/>
</dbReference>
<evidence type="ECO:0000256" key="7">
    <source>
        <dbReference type="ARBA" id="ARBA00047942"/>
    </source>
</evidence>
<dbReference type="InterPro" id="IPR051537">
    <property type="entry name" value="DNA_Adenine_Mtase"/>
</dbReference>
<dbReference type="InterPro" id="IPR029063">
    <property type="entry name" value="SAM-dependent_MTases_sf"/>
</dbReference>
<evidence type="ECO:0000256" key="3">
    <source>
        <dbReference type="ARBA" id="ARBA00022603"/>
    </source>
</evidence>
<dbReference type="AlphaFoldDB" id="A0A1I7FS85"/>
<dbReference type="EMBL" id="FPBZ01000002">
    <property type="protein sequence ID" value="SFU39082.1"/>
    <property type="molecule type" value="Genomic_DNA"/>
</dbReference>
<sequence length="110" mass="11785">MVDTLVRILEPRPGDTIYDPTCGSGGMLVHAADYLRENSHHATSAQYFGQEMNWGNAAIGKINSVLHGLEATIVAGVSTITDAASRMVKVRCASFRWHSPISHSLMSSGG</sequence>
<dbReference type="Proteomes" id="UP000182649">
    <property type="component" value="Unassembled WGS sequence"/>
</dbReference>
<proteinExistence type="inferred from homology"/>
<dbReference type="Pfam" id="PF02384">
    <property type="entry name" value="N6_Mtase"/>
    <property type="match status" value="1"/>
</dbReference>
<gene>
    <name evidence="9" type="ORF">SAMN05216417_102168</name>
</gene>
<organism evidence="9 10">
    <name type="scientific">Nitrosospira multiformis</name>
    <dbReference type="NCBI Taxonomy" id="1231"/>
    <lineage>
        <taxon>Bacteria</taxon>
        <taxon>Pseudomonadati</taxon>
        <taxon>Pseudomonadota</taxon>
        <taxon>Betaproteobacteria</taxon>
        <taxon>Nitrosomonadales</taxon>
        <taxon>Nitrosomonadaceae</taxon>
        <taxon>Nitrosospira</taxon>
    </lineage>
</organism>
<evidence type="ECO:0000256" key="4">
    <source>
        <dbReference type="ARBA" id="ARBA00022679"/>
    </source>
</evidence>
<dbReference type="GO" id="GO:0009007">
    <property type="term" value="F:site-specific DNA-methyltransferase (adenine-specific) activity"/>
    <property type="evidence" value="ECO:0007669"/>
    <property type="project" value="UniProtKB-EC"/>
</dbReference>
<dbReference type="OrthoDB" id="9784823at2"/>
<keyword evidence="3" id="KW-0489">Methyltransferase</keyword>
<evidence type="ECO:0000313" key="9">
    <source>
        <dbReference type="EMBL" id="SFU39082.1"/>
    </source>
</evidence>
<dbReference type="GO" id="GO:0032259">
    <property type="term" value="P:methylation"/>
    <property type="evidence" value="ECO:0007669"/>
    <property type="project" value="UniProtKB-KW"/>
</dbReference>
<evidence type="ECO:0000256" key="2">
    <source>
        <dbReference type="ARBA" id="ARBA00011900"/>
    </source>
</evidence>
<feature type="domain" description="DNA methylase adenine-specific" evidence="8">
    <location>
        <begin position="2"/>
        <end position="72"/>
    </location>
</feature>
<evidence type="ECO:0000259" key="8">
    <source>
        <dbReference type="Pfam" id="PF02384"/>
    </source>
</evidence>
<keyword evidence="4" id="KW-0808">Transferase</keyword>
<dbReference type="PANTHER" id="PTHR42933:SF3">
    <property type="entry name" value="TYPE I RESTRICTION ENZYME MJAVIII METHYLASE SUBUNIT"/>
    <property type="match status" value="1"/>
</dbReference>
<keyword evidence="6" id="KW-0680">Restriction system</keyword>
<keyword evidence="5" id="KW-0949">S-adenosyl-L-methionine</keyword>
<protein>
    <recommendedName>
        <fullName evidence="2">site-specific DNA-methyltransferase (adenine-specific)</fullName>
        <ecNumber evidence="2">2.1.1.72</ecNumber>
    </recommendedName>
</protein>
<comment type="similarity">
    <text evidence="1">Belongs to the N(4)/N(6)-methyltransferase family.</text>
</comment>
<dbReference type="EC" id="2.1.1.72" evidence="2"/>
<evidence type="ECO:0000256" key="1">
    <source>
        <dbReference type="ARBA" id="ARBA00006594"/>
    </source>
</evidence>
<dbReference type="InterPro" id="IPR003356">
    <property type="entry name" value="DNA_methylase_A-5"/>
</dbReference>
<dbReference type="PANTHER" id="PTHR42933">
    <property type="entry name" value="SLR6095 PROTEIN"/>
    <property type="match status" value="1"/>
</dbReference>
<dbReference type="SUPFAM" id="SSF53335">
    <property type="entry name" value="S-adenosyl-L-methionine-dependent methyltransferases"/>
    <property type="match status" value="1"/>
</dbReference>
<evidence type="ECO:0000256" key="5">
    <source>
        <dbReference type="ARBA" id="ARBA00022691"/>
    </source>
</evidence>
<name>A0A1I7FS85_9PROT</name>